<feature type="transmembrane region" description="Helical" evidence="6">
    <location>
        <begin position="81"/>
        <end position="102"/>
    </location>
</feature>
<dbReference type="PIRSF" id="PIRSF006483">
    <property type="entry name" value="Membrane_protein_YitT"/>
    <property type="match status" value="1"/>
</dbReference>
<dbReference type="AlphaFoldDB" id="D1PUD0"/>
<evidence type="ECO:0000256" key="2">
    <source>
        <dbReference type="ARBA" id="ARBA00022475"/>
    </source>
</evidence>
<gene>
    <name evidence="8" type="ORF">HMPREF0645_0565</name>
</gene>
<feature type="transmembrane region" description="Helical" evidence="6">
    <location>
        <begin position="12"/>
        <end position="32"/>
    </location>
</feature>
<reference evidence="8 9" key="1">
    <citation type="submission" date="2009-10" db="EMBL/GenBank/DDBJ databases">
        <authorList>
            <person name="Qin X."/>
            <person name="Bachman B."/>
            <person name="Battles P."/>
            <person name="Bell A."/>
            <person name="Bess C."/>
            <person name="Bickham C."/>
            <person name="Chaboub L."/>
            <person name="Chen D."/>
            <person name="Coyle M."/>
            <person name="Deiros D.R."/>
            <person name="Dinh H."/>
            <person name="Forbes L."/>
            <person name="Fowler G."/>
            <person name="Francisco L."/>
            <person name="Fu Q."/>
            <person name="Gubbala S."/>
            <person name="Hale W."/>
            <person name="Han Y."/>
            <person name="Hemphill L."/>
            <person name="Highlander S.K."/>
            <person name="Hirani K."/>
            <person name="Hogues M."/>
            <person name="Jackson L."/>
            <person name="Jakkamsetti A."/>
            <person name="Javaid M."/>
            <person name="Jiang H."/>
            <person name="Korchina V."/>
            <person name="Kovar C."/>
            <person name="Lara F."/>
            <person name="Lee S."/>
            <person name="Mata R."/>
            <person name="Mathew T."/>
            <person name="Moen C."/>
            <person name="Morales K."/>
            <person name="Munidasa M."/>
            <person name="Nazareth L."/>
            <person name="Ngo R."/>
            <person name="Nguyen L."/>
            <person name="Okwuonu G."/>
            <person name="Ongeri F."/>
            <person name="Patil S."/>
            <person name="Petrosino J."/>
            <person name="Pham C."/>
            <person name="Pham P."/>
            <person name="Pu L.-L."/>
            <person name="Puazo M."/>
            <person name="Raj R."/>
            <person name="Reid J."/>
            <person name="Rouhana J."/>
            <person name="Saada N."/>
            <person name="Shang Y."/>
            <person name="Simmons D."/>
            <person name="Thornton R."/>
            <person name="Warren J."/>
            <person name="Weissenberger G."/>
            <person name="Zhang J."/>
            <person name="Zhang L."/>
            <person name="Zhou C."/>
            <person name="Zhu D."/>
            <person name="Muzny D."/>
            <person name="Worley K."/>
            <person name="Gibbs R."/>
        </authorList>
    </citation>
    <scope>NUCLEOTIDE SEQUENCE [LARGE SCALE GENOMIC DNA]</scope>
    <source>
        <strain evidence="8 9">DSM 17361</strain>
    </source>
</reference>
<dbReference type="InterPro" id="IPR015867">
    <property type="entry name" value="N-reg_PII/ATP_PRibTrfase_C"/>
</dbReference>
<keyword evidence="5 6" id="KW-0472">Membrane</keyword>
<protein>
    <recommendedName>
        <fullName evidence="7">DUF2179 domain-containing protein</fullName>
    </recommendedName>
</protein>
<keyword evidence="9" id="KW-1185">Reference proteome</keyword>
<proteinExistence type="predicted"/>
<dbReference type="OrthoDB" id="1114876at2"/>
<keyword evidence="2" id="KW-1003">Cell membrane</keyword>
<dbReference type="EMBL" id="ACKS01000025">
    <property type="protein sequence ID" value="EFA45042.1"/>
    <property type="molecule type" value="Genomic_DNA"/>
</dbReference>
<comment type="subcellular location">
    <subcellularLocation>
        <location evidence="1">Cell membrane</location>
        <topology evidence="1">Multi-pass membrane protein</topology>
    </subcellularLocation>
</comment>
<keyword evidence="3 6" id="KW-0812">Transmembrane</keyword>
<dbReference type="Proteomes" id="UP000003160">
    <property type="component" value="Unassembled WGS sequence"/>
</dbReference>
<comment type="caution">
    <text evidence="8">The sequence shown here is derived from an EMBL/GenBank/DDBJ whole genome shotgun (WGS) entry which is preliminary data.</text>
</comment>
<evidence type="ECO:0000256" key="5">
    <source>
        <dbReference type="ARBA" id="ARBA00023136"/>
    </source>
</evidence>
<dbReference type="Pfam" id="PF02588">
    <property type="entry name" value="YitT_membrane"/>
    <property type="match status" value="1"/>
</dbReference>
<dbReference type="Pfam" id="PF10035">
    <property type="entry name" value="DUF2179"/>
    <property type="match status" value="1"/>
</dbReference>
<feature type="transmembrane region" description="Helical" evidence="6">
    <location>
        <begin position="114"/>
        <end position="134"/>
    </location>
</feature>
<dbReference type="HOGENOM" id="CLU_063199_1_1_10"/>
<evidence type="ECO:0000313" key="8">
    <source>
        <dbReference type="EMBL" id="EFA45042.1"/>
    </source>
</evidence>
<name>D1PUD0_9BACT</name>
<sequence length="311" mass="34675">MTSENKKIINEIRDYVMIGIAMISYSIGWNIFLLPNSIGTGGVAGIASIVFWAADVPVQFTYFLVNAVLLLIALRILGFKFCIKTMFGVAVLTTVTALMQEYSANTHLLSNEPFMASIIGGIFCGSGVGIGLAFRGSTGGTDIIAAIINKYRDISLGRIIMLIDIVIITSTYFVFHDWEKVIYGYVVLLVIGFCIDQVIQSMQRSVQFFIISDKYKEIASRIAKYPHRGATVIEAQGFYTGHNVKMLFVMAKRRESSIIFSIINEIDPKAFVTQTNVIGVYGEGFDKFKVRQPRQSRIRKLTPKQQVELNS</sequence>
<dbReference type="Gene3D" id="3.30.70.120">
    <property type="match status" value="1"/>
</dbReference>
<dbReference type="PANTHER" id="PTHR33545">
    <property type="entry name" value="UPF0750 MEMBRANE PROTEIN YITT-RELATED"/>
    <property type="match status" value="1"/>
</dbReference>
<dbReference type="CDD" id="cd16380">
    <property type="entry name" value="YitT_C"/>
    <property type="match status" value="1"/>
</dbReference>
<evidence type="ECO:0000259" key="7">
    <source>
        <dbReference type="Pfam" id="PF10035"/>
    </source>
</evidence>
<evidence type="ECO:0000256" key="6">
    <source>
        <dbReference type="SAM" id="Phobius"/>
    </source>
</evidence>
<dbReference type="GO" id="GO:0005886">
    <property type="term" value="C:plasma membrane"/>
    <property type="evidence" value="ECO:0007669"/>
    <property type="project" value="UniProtKB-SubCell"/>
</dbReference>
<feature type="transmembrane region" description="Helical" evidence="6">
    <location>
        <begin position="155"/>
        <end position="175"/>
    </location>
</feature>
<dbReference type="PANTHER" id="PTHR33545:SF5">
    <property type="entry name" value="UPF0750 MEMBRANE PROTEIN YITT"/>
    <property type="match status" value="1"/>
</dbReference>
<dbReference type="InterPro" id="IPR051461">
    <property type="entry name" value="UPF0750_membrane"/>
</dbReference>
<evidence type="ECO:0000256" key="1">
    <source>
        <dbReference type="ARBA" id="ARBA00004651"/>
    </source>
</evidence>
<evidence type="ECO:0000256" key="3">
    <source>
        <dbReference type="ARBA" id="ARBA00022692"/>
    </source>
</evidence>
<organism evidence="8 9">
    <name type="scientific">Hallella bergensis DSM 17361</name>
    <dbReference type="NCBI Taxonomy" id="585502"/>
    <lineage>
        <taxon>Bacteria</taxon>
        <taxon>Pseudomonadati</taxon>
        <taxon>Bacteroidota</taxon>
        <taxon>Bacteroidia</taxon>
        <taxon>Bacteroidales</taxon>
        <taxon>Prevotellaceae</taxon>
        <taxon>Hallella</taxon>
    </lineage>
</organism>
<dbReference type="eggNOG" id="COG1284">
    <property type="taxonomic scope" value="Bacteria"/>
</dbReference>
<accession>D1PUD0</accession>
<keyword evidence="4 6" id="KW-1133">Transmembrane helix</keyword>
<evidence type="ECO:0000256" key="4">
    <source>
        <dbReference type="ARBA" id="ARBA00022989"/>
    </source>
</evidence>
<feature type="transmembrane region" description="Helical" evidence="6">
    <location>
        <begin position="181"/>
        <end position="199"/>
    </location>
</feature>
<feature type="domain" description="DUF2179" evidence="7">
    <location>
        <begin position="228"/>
        <end position="282"/>
    </location>
</feature>
<feature type="transmembrane region" description="Helical" evidence="6">
    <location>
        <begin position="44"/>
        <end position="74"/>
    </location>
</feature>
<dbReference type="RefSeq" id="WP_007174913.1">
    <property type="nucleotide sequence ID" value="NZ_GG704782.1"/>
</dbReference>
<evidence type="ECO:0000313" key="9">
    <source>
        <dbReference type="Proteomes" id="UP000003160"/>
    </source>
</evidence>
<dbReference type="InterPro" id="IPR003740">
    <property type="entry name" value="YitT"/>
</dbReference>
<dbReference type="InterPro" id="IPR019264">
    <property type="entry name" value="DUF2179"/>
</dbReference>